<dbReference type="InterPro" id="IPR014284">
    <property type="entry name" value="RNA_pol_sigma-70_dom"/>
</dbReference>
<dbReference type="InterPro" id="IPR013249">
    <property type="entry name" value="RNA_pol_sigma70_r4_t2"/>
</dbReference>
<dbReference type="Pfam" id="PF08281">
    <property type="entry name" value="Sigma70_r4_2"/>
    <property type="match status" value="1"/>
</dbReference>
<comment type="caution">
    <text evidence="7">The sequence shown here is derived from an EMBL/GenBank/DDBJ whole genome shotgun (WGS) entry which is preliminary data.</text>
</comment>
<dbReference type="InterPro" id="IPR036388">
    <property type="entry name" value="WH-like_DNA-bd_sf"/>
</dbReference>
<gene>
    <name evidence="7" type="ORF">A3A63_01135</name>
</gene>
<sequence length="179" mass="21034">MNRQTDEELVVAVQEGDILSFEALVKRYQRGLFFFIMRFVRDEGTAGDIVQETLFKVYQVIDDVDTARKFSTFIFEIAKNKAISHLRSRKKHVSLDEVTDVAEDESFIEQFLRKDLAFSVRAAVKKLPKKYRDVISLYYFDELSYEEVGSKLHMPVNTVRTHLRRGKEQLRKLLPYENS</sequence>
<dbReference type="EMBL" id="MFJX01000018">
    <property type="protein sequence ID" value="OGG31269.1"/>
    <property type="molecule type" value="Genomic_DNA"/>
</dbReference>
<evidence type="ECO:0000256" key="3">
    <source>
        <dbReference type="ARBA" id="ARBA00023082"/>
    </source>
</evidence>
<dbReference type="NCBIfam" id="TIGR02937">
    <property type="entry name" value="sigma70-ECF"/>
    <property type="match status" value="1"/>
</dbReference>
<dbReference type="SUPFAM" id="SSF88946">
    <property type="entry name" value="Sigma2 domain of RNA polymerase sigma factors"/>
    <property type="match status" value="1"/>
</dbReference>
<dbReference type="Gene3D" id="1.10.10.10">
    <property type="entry name" value="Winged helix-like DNA-binding domain superfamily/Winged helix DNA-binding domain"/>
    <property type="match status" value="1"/>
</dbReference>
<evidence type="ECO:0000256" key="2">
    <source>
        <dbReference type="ARBA" id="ARBA00023015"/>
    </source>
</evidence>
<dbReference type="InterPro" id="IPR039425">
    <property type="entry name" value="RNA_pol_sigma-70-like"/>
</dbReference>
<evidence type="ECO:0000259" key="6">
    <source>
        <dbReference type="Pfam" id="PF08281"/>
    </source>
</evidence>
<dbReference type="PANTHER" id="PTHR43133">
    <property type="entry name" value="RNA POLYMERASE ECF-TYPE SIGMA FACTO"/>
    <property type="match status" value="1"/>
</dbReference>
<dbReference type="GO" id="GO:0003677">
    <property type="term" value="F:DNA binding"/>
    <property type="evidence" value="ECO:0007669"/>
    <property type="project" value="InterPro"/>
</dbReference>
<dbReference type="CDD" id="cd06171">
    <property type="entry name" value="Sigma70_r4"/>
    <property type="match status" value="1"/>
</dbReference>
<dbReference type="Gene3D" id="1.10.1740.10">
    <property type="match status" value="1"/>
</dbReference>
<evidence type="ECO:0000313" key="7">
    <source>
        <dbReference type="EMBL" id="OGG31269.1"/>
    </source>
</evidence>
<evidence type="ECO:0000313" key="8">
    <source>
        <dbReference type="Proteomes" id="UP000176450"/>
    </source>
</evidence>
<accession>A0A1F6B2W3</accession>
<reference evidence="7 8" key="1">
    <citation type="journal article" date="2016" name="Nat. Commun.">
        <title>Thousands of microbial genomes shed light on interconnected biogeochemical processes in an aquifer system.</title>
        <authorList>
            <person name="Anantharaman K."/>
            <person name="Brown C.T."/>
            <person name="Hug L.A."/>
            <person name="Sharon I."/>
            <person name="Castelle C.J."/>
            <person name="Probst A.J."/>
            <person name="Thomas B.C."/>
            <person name="Singh A."/>
            <person name="Wilkins M.J."/>
            <person name="Karaoz U."/>
            <person name="Brodie E.L."/>
            <person name="Williams K.H."/>
            <person name="Hubbard S.S."/>
            <person name="Banfield J.F."/>
        </authorList>
    </citation>
    <scope>NUCLEOTIDE SEQUENCE [LARGE SCALE GENOMIC DNA]</scope>
</reference>
<dbReference type="InterPro" id="IPR007627">
    <property type="entry name" value="RNA_pol_sigma70_r2"/>
</dbReference>
<feature type="domain" description="RNA polymerase sigma factor 70 region 4 type 2" evidence="6">
    <location>
        <begin position="119"/>
        <end position="170"/>
    </location>
</feature>
<keyword evidence="4" id="KW-0804">Transcription</keyword>
<name>A0A1F6B2W3_9BACT</name>
<dbReference type="InterPro" id="IPR013325">
    <property type="entry name" value="RNA_pol_sigma_r2"/>
</dbReference>
<dbReference type="InterPro" id="IPR013324">
    <property type="entry name" value="RNA_pol_sigma_r3/r4-like"/>
</dbReference>
<dbReference type="Proteomes" id="UP000176450">
    <property type="component" value="Unassembled WGS sequence"/>
</dbReference>
<evidence type="ECO:0000256" key="4">
    <source>
        <dbReference type="ARBA" id="ARBA00023163"/>
    </source>
</evidence>
<dbReference type="AlphaFoldDB" id="A0A1F6B2W3"/>
<proteinExistence type="inferred from homology"/>
<keyword evidence="3" id="KW-0731">Sigma factor</keyword>
<dbReference type="PANTHER" id="PTHR43133:SF51">
    <property type="entry name" value="RNA POLYMERASE SIGMA FACTOR"/>
    <property type="match status" value="1"/>
</dbReference>
<dbReference type="SUPFAM" id="SSF88659">
    <property type="entry name" value="Sigma3 and sigma4 domains of RNA polymerase sigma factors"/>
    <property type="match status" value="1"/>
</dbReference>
<protein>
    <submittedName>
        <fullName evidence="7">Uncharacterized protein</fullName>
    </submittedName>
</protein>
<organism evidence="7 8">
    <name type="scientific">Candidatus Gottesmanbacteria bacterium RIFCSPLOWO2_01_FULL_46_9</name>
    <dbReference type="NCBI Taxonomy" id="1798394"/>
    <lineage>
        <taxon>Bacteria</taxon>
        <taxon>Candidatus Gottesmaniibacteriota</taxon>
    </lineage>
</organism>
<dbReference type="Pfam" id="PF04542">
    <property type="entry name" value="Sigma70_r2"/>
    <property type="match status" value="1"/>
</dbReference>
<evidence type="ECO:0000256" key="1">
    <source>
        <dbReference type="ARBA" id="ARBA00010641"/>
    </source>
</evidence>
<dbReference type="GO" id="GO:0016987">
    <property type="term" value="F:sigma factor activity"/>
    <property type="evidence" value="ECO:0007669"/>
    <property type="project" value="UniProtKB-KW"/>
</dbReference>
<comment type="similarity">
    <text evidence="1">Belongs to the sigma-70 factor family. ECF subfamily.</text>
</comment>
<evidence type="ECO:0000259" key="5">
    <source>
        <dbReference type="Pfam" id="PF04542"/>
    </source>
</evidence>
<feature type="domain" description="RNA polymerase sigma-70 region 2" evidence="5">
    <location>
        <begin position="24"/>
        <end position="91"/>
    </location>
</feature>
<keyword evidence="2" id="KW-0805">Transcription regulation</keyword>
<dbReference type="GO" id="GO:0006352">
    <property type="term" value="P:DNA-templated transcription initiation"/>
    <property type="evidence" value="ECO:0007669"/>
    <property type="project" value="InterPro"/>
</dbReference>